<evidence type="ECO:0000313" key="3">
    <source>
        <dbReference type="Proteomes" id="UP000030765"/>
    </source>
</evidence>
<sequence length="61" mass="6615">MEPSVATSTQYRLLASKRTTSSTSIGCYMQPDIAIPLAKQAKGATICDWIPLRYAGFDFAA</sequence>
<name>A0A084WNB2_ANOSI</name>
<organism evidence="1">
    <name type="scientific">Anopheles sinensis</name>
    <name type="common">Mosquito</name>
    <dbReference type="NCBI Taxonomy" id="74873"/>
    <lineage>
        <taxon>Eukaryota</taxon>
        <taxon>Metazoa</taxon>
        <taxon>Ecdysozoa</taxon>
        <taxon>Arthropoda</taxon>
        <taxon>Hexapoda</taxon>
        <taxon>Insecta</taxon>
        <taxon>Pterygota</taxon>
        <taxon>Neoptera</taxon>
        <taxon>Endopterygota</taxon>
        <taxon>Diptera</taxon>
        <taxon>Nematocera</taxon>
        <taxon>Culicoidea</taxon>
        <taxon>Culicidae</taxon>
        <taxon>Anophelinae</taxon>
        <taxon>Anopheles</taxon>
    </lineage>
</organism>
<dbReference type="Proteomes" id="UP000030765">
    <property type="component" value="Unassembled WGS sequence"/>
</dbReference>
<protein>
    <submittedName>
        <fullName evidence="1 2">Response regulator</fullName>
    </submittedName>
</protein>
<evidence type="ECO:0000313" key="1">
    <source>
        <dbReference type="EMBL" id="KFB51706.1"/>
    </source>
</evidence>
<dbReference type="VEuPathDB" id="VectorBase:ASIC019793"/>
<dbReference type="AlphaFoldDB" id="A0A084WNB2"/>
<dbReference type="EMBL" id="KE525352">
    <property type="protein sequence ID" value="KFB51706.1"/>
    <property type="molecule type" value="Genomic_DNA"/>
</dbReference>
<reference evidence="1 3" key="1">
    <citation type="journal article" date="2014" name="BMC Genomics">
        <title>Genome sequence of Anopheles sinensis provides insight into genetics basis of mosquito competence for malaria parasites.</title>
        <authorList>
            <person name="Zhou D."/>
            <person name="Zhang D."/>
            <person name="Ding G."/>
            <person name="Shi L."/>
            <person name="Hou Q."/>
            <person name="Ye Y."/>
            <person name="Xu Y."/>
            <person name="Zhou H."/>
            <person name="Xiong C."/>
            <person name="Li S."/>
            <person name="Yu J."/>
            <person name="Hong S."/>
            <person name="Yu X."/>
            <person name="Zou P."/>
            <person name="Chen C."/>
            <person name="Chang X."/>
            <person name="Wang W."/>
            <person name="Lv Y."/>
            <person name="Sun Y."/>
            <person name="Ma L."/>
            <person name="Shen B."/>
            <person name="Zhu C."/>
        </authorList>
    </citation>
    <scope>NUCLEOTIDE SEQUENCE [LARGE SCALE GENOMIC DNA]</scope>
</reference>
<accession>A0A084WNB2</accession>
<gene>
    <name evidence="1" type="ORF">ZHAS_00019793</name>
</gene>
<dbReference type="EnsemblMetazoa" id="ASIC019793-RA">
    <property type="protein sequence ID" value="ASIC019793-PA"/>
    <property type="gene ID" value="ASIC019793"/>
</dbReference>
<proteinExistence type="predicted"/>
<dbReference type="EMBL" id="ATLV01024580">
    <property type="status" value="NOT_ANNOTATED_CDS"/>
    <property type="molecule type" value="Genomic_DNA"/>
</dbReference>
<reference evidence="2" key="2">
    <citation type="submission" date="2020-05" db="UniProtKB">
        <authorList>
            <consortium name="EnsemblMetazoa"/>
        </authorList>
    </citation>
    <scope>IDENTIFICATION</scope>
</reference>
<evidence type="ECO:0000313" key="2">
    <source>
        <dbReference type="EnsemblMetazoa" id="ASIC019793-PA"/>
    </source>
</evidence>
<keyword evidence="3" id="KW-1185">Reference proteome</keyword>